<evidence type="ECO:0000256" key="1">
    <source>
        <dbReference type="SAM" id="MobiDB-lite"/>
    </source>
</evidence>
<sequence length="717" mass="76391">MEGPFGLVSSRCLPKWQWSVFFVSYLSSASSTCGAFAHKARSNGATEIVSASLVDRSKQESAEPLQPLQGGGQGCAHRASNAVECRRGVNFSVEDSPKHGRKGLLRRRRKGPAHGKKPDPHHDDDRRHVDNAVDNADDHDHDHDGTAPARCLPSLRHYCESLVRSKDSSRPRGKLDLMSFRGKWSAPDGPDDAKAGLQKDAHQRSHDAQAQAHERDGKKAQSRSRSRSPGSPHRKNTKPATPPPLGTAALKSLTPEGAGSRSRSRSPARSRSRSPPAAAMWAEETCFDGKWSRPSPSPPSSRRPSPPGPRSRPDSRSPSPSKPRAGHGQPSLKKPAKDAPRPRHQLSTRSFARRFESPLRSSTRKSPPPAPLPSCDESRPSAVRRCSDGSASVPAISKRSGVSARPSDRPVFRSSTRDPIRPRRRPGPFKAQAQAQARSLGSPSRAQTKPSNEVSISLGGALAVQMASSPNYLVSTPVTAHIRLADTIGAAQTKKPIASDVAEVASPQSAAPGRPTAPATSHIKLVDPTGTDRPAPEAEQPQPELEPKPSAEQPEPQPELESKPSAEPPEPQPEPELEPKPKPKPSAAVASLEQQRKPKLKPKPSAAVASLEPPTSLRALTAPEDAARGEDPAGGMSSAPADAVGADRGVDRGVDVPESPPDTGSKQRVDTMASDVLRLLKQQPQPRGPVRRRAYEVAIPAGANAIGPVSVVQDGES</sequence>
<feature type="compositionally biased region" description="Basic residues" evidence="1">
    <location>
        <begin position="262"/>
        <end position="272"/>
    </location>
</feature>
<dbReference type="Proteomes" id="UP000244005">
    <property type="component" value="Unassembled WGS sequence"/>
</dbReference>
<feature type="compositionally biased region" description="Basic and acidic residues" evidence="1">
    <location>
        <begin position="116"/>
        <end position="145"/>
    </location>
</feature>
<feature type="compositionally biased region" description="Basic and acidic residues" evidence="1">
    <location>
        <begin position="191"/>
        <end position="219"/>
    </location>
</feature>
<feature type="region of interest" description="Disordered" evidence="1">
    <location>
        <begin position="92"/>
        <end position="150"/>
    </location>
</feature>
<dbReference type="AlphaFoldDB" id="A0A2R6WBQ2"/>
<feature type="compositionally biased region" description="Basic and acidic residues" evidence="1">
    <location>
        <begin position="406"/>
        <end position="421"/>
    </location>
</feature>
<feature type="region of interest" description="Disordered" evidence="1">
    <location>
        <begin position="499"/>
        <end position="669"/>
    </location>
</feature>
<accession>A0A2R6WBQ2</accession>
<dbReference type="EMBL" id="KZ772785">
    <property type="protein sequence ID" value="PTQ31277.1"/>
    <property type="molecule type" value="Genomic_DNA"/>
</dbReference>
<feature type="compositionally biased region" description="Pro residues" evidence="1">
    <location>
        <begin position="295"/>
        <end position="310"/>
    </location>
</feature>
<organism evidence="2 3">
    <name type="scientific">Marchantia polymorpha</name>
    <name type="common">Common liverwort</name>
    <name type="synonym">Marchantia aquatica</name>
    <dbReference type="NCBI Taxonomy" id="3197"/>
    <lineage>
        <taxon>Eukaryota</taxon>
        <taxon>Viridiplantae</taxon>
        <taxon>Streptophyta</taxon>
        <taxon>Embryophyta</taxon>
        <taxon>Marchantiophyta</taxon>
        <taxon>Marchantiopsida</taxon>
        <taxon>Marchantiidae</taxon>
        <taxon>Marchantiales</taxon>
        <taxon>Marchantiaceae</taxon>
        <taxon>Marchantia</taxon>
    </lineage>
</organism>
<name>A0A2R6WBQ2_MARPO</name>
<evidence type="ECO:0000313" key="2">
    <source>
        <dbReference type="EMBL" id="PTQ31277.1"/>
    </source>
</evidence>
<feature type="region of interest" description="Disordered" evidence="1">
    <location>
        <begin position="55"/>
        <end position="76"/>
    </location>
</feature>
<dbReference type="OMA" id="WEASPRF"/>
<feature type="region of interest" description="Disordered" evidence="1">
    <location>
        <begin position="180"/>
        <end position="453"/>
    </location>
</feature>
<proteinExistence type="predicted"/>
<feature type="compositionally biased region" description="Polar residues" evidence="1">
    <location>
        <begin position="433"/>
        <end position="453"/>
    </location>
</feature>
<reference evidence="3" key="1">
    <citation type="journal article" date="2017" name="Cell">
        <title>Insights into land plant evolution garnered from the Marchantia polymorpha genome.</title>
        <authorList>
            <person name="Bowman J.L."/>
            <person name="Kohchi T."/>
            <person name="Yamato K.T."/>
            <person name="Jenkins J."/>
            <person name="Shu S."/>
            <person name="Ishizaki K."/>
            <person name="Yamaoka S."/>
            <person name="Nishihama R."/>
            <person name="Nakamura Y."/>
            <person name="Berger F."/>
            <person name="Adam C."/>
            <person name="Aki S.S."/>
            <person name="Althoff F."/>
            <person name="Araki T."/>
            <person name="Arteaga-Vazquez M.A."/>
            <person name="Balasubrmanian S."/>
            <person name="Barry K."/>
            <person name="Bauer D."/>
            <person name="Boehm C.R."/>
            <person name="Briginshaw L."/>
            <person name="Caballero-Perez J."/>
            <person name="Catarino B."/>
            <person name="Chen F."/>
            <person name="Chiyoda S."/>
            <person name="Chovatia M."/>
            <person name="Davies K.M."/>
            <person name="Delmans M."/>
            <person name="Demura T."/>
            <person name="Dierschke T."/>
            <person name="Dolan L."/>
            <person name="Dorantes-Acosta A.E."/>
            <person name="Eklund D.M."/>
            <person name="Florent S.N."/>
            <person name="Flores-Sandoval E."/>
            <person name="Fujiyama A."/>
            <person name="Fukuzawa H."/>
            <person name="Galik B."/>
            <person name="Grimanelli D."/>
            <person name="Grimwood J."/>
            <person name="Grossniklaus U."/>
            <person name="Hamada T."/>
            <person name="Haseloff J."/>
            <person name="Hetherington A.J."/>
            <person name="Higo A."/>
            <person name="Hirakawa Y."/>
            <person name="Hundley H.N."/>
            <person name="Ikeda Y."/>
            <person name="Inoue K."/>
            <person name="Inoue S.I."/>
            <person name="Ishida S."/>
            <person name="Jia Q."/>
            <person name="Kakita M."/>
            <person name="Kanazawa T."/>
            <person name="Kawai Y."/>
            <person name="Kawashima T."/>
            <person name="Kennedy M."/>
            <person name="Kinose K."/>
            <person name="Kinoshita T."/>
            <person name="Kohara Y."/>
            <person name="Koide E."/>
            <person name="Komatsu K."/>
            <person name="Kopischke S."/>
            <person name="Kubo M."/>
            <person name="Kyozuka J."/>
            <person name="Lagercrantz U."/>
            <person name="Lin S.S."/>
            <person name="Lindquist E."/>
            <person name="Lipzen A.M."/>
            <person name="Lu C.W."/>
            <person name="De Luna E."/>
            <person name="Martienssen R.A."/>
            <person name="Minamino N."/>
            <person name="Mizutani M."/>
            <person name="Mizutani M."/>
            <person name="Mochizuki N."/>
            <person name="Monte I."/>
            <person name="Mosher R."/>
            <person name="Nagasaki H."/>
            <person name="Nakagami H."/>
            <person name="Naramoto S."/>
            <person name="Nishitani K."/>
            <person name="Ohtani M."/>
            <person name="Okamoto T."/>
            <person name="Okumura M."/>
            <person name="Phillips J."/>
            <person name="Pollak B."/>
            <person name="Reinders A."/>
            <person name="Rovekamp M."/>
            <person name="Sano R."/>
            <person name="Sawa S."/>
            <person name="Schmid M.W."/>
            <person name="Shirakawa M."/>
            <person name="Solano R."/>
            <person name="Spunde A."/>
            <person name="Suetsugu N."/>
            <person name="Sugano S."/>
            <person name="Sugiyama A."/>
            <person name="Sun R."/>
            <person name="Suzuki Y."/>
            <person name="Takenaka M."/>
            <person name="Takezawa D."/>
            <person name="Tomogane H."/>
            <person name="Tsuzuki M."/>
            <person name="Ueda T."/>
            <person name="Umeda M."/>
            <person name="Ward J.M."/>
            <person name="Watanabe Y."/>
            <person name="Yazaki K."/>
            <person name="Yokoyama R."/>
            <person name="Yoshitake Y."/>
            <person name="Yotsui I."/>
            <person name="Zachgo S."/>
            <person name="Schmutz J."/>
        </authorList>
    </citation>
    <scope>NUCLEOTIDE SEQUENCE [LARGE SCALE GENOMIC DNA]</scope>
    <source>
        <strain evidence="3">Tak-1</strain>
    </source>
</reference>
<protein>
    <submittedName>
        <fullName evidence="2">Uncharacterized protein</fullName>
    </submittedName>
</protein>
<feature type="compositionally biased region" description="Basic residues" evidence="1">
    <location>
        <begin position="220"/>
        <end position="237"/>
    </location>
</feature>
<keyword evidence="3" id="KW-1185">Reference proteome</keyword>
<gene>
    <name evidence="2" type="ORF">MARPO_0113s0016</name>
</gene>
<feature type="compositionally biased region" description="Basic residues" evidence="1">
    <location>
        <begin position="99"/>
        <end position="115"/>
    </location>
</feature>
<evidence type="ECO:0000313" key="3">
    <source>
        <dbReference type="Proteomes" id="UP000244005"/>
    </source>
</evidence>